<dbReference type="EMBL" id="KL197710">
    <property type="protein sequence ID" value="KDQ63692.1"/>
    <property type="molecule type" value="Genomic_DNA"/>
</dbReference>
<name>A0A067QJJ5_9AGAM</name>
<dbReference type="AlphaFoldDB" id="A0A067QJJ5"/>
<protein>
    <submittedName>
        <fullName evidence="1">Uncharacterized protein</fullName>
    </submittedName>
</protein>
<sequence length="112" mass="13175">MIRQVLRGVAAKRVTFPALLSIMVPEERLQLATDERTAIMDDSDMHFISLLSVEPSKHQYKHRQRKDERGVRRVSLKWYDSKRSRESLFSRPESKLEKRLKLGVDLNGIEIR</sequence>
<proteinExistence type="predicted"/>
<dbReference type="InParanoid" id="A0A067QJJ5"/>
<dbReference type="HOGENOM" id="CLU_2146233_0_0_1"/>
<evidence type="ECO:0000313" key="1">
    <source>
        <dbReference type="EMBL" id="KDQ63692.1"/>
    </source>
</evidence>
<reference evidence="2" key="1">
    <citation type="journal article" date="2014" name="Proc. Natl. Acad. Sci. U.S.A.">
        <title>Extensive sampling of basidiomycete genomes demonstrates inadequacy of the white-rot/brown-rot paradigm for wood decay fungi.</title>
        <authorList>
            <person name="Riley R."/>
            <person name="Salamov A.A."/>
            <person name="Brown D.W."/>
            <person name="Nagy L.G."/>
            <person name="Floudas D."/>
            <person name="Held B.W."/>
            <person name="Levasseur A."/>
            <person name="Lombard V."/>
            <person name="Morin E."/>
            <person name="Otillar R."/>
            <person name="Lindquist E.A."/>
            <person name="Sun H."/>
            <person name="LaButti K.M."/>
            <person name="Schmutz J."/>
            <person name="Jabbour D."/>
            <person name="Luo H."/>
            <person name="Baker S.E."/>
            <person name="Pisabarro A.G."/>
            <person name="Walton J.D."/>
            <person name="Blanchette R.A."/>
            <person name="Henrissat B."/>
            <person name="Martin F."/>
            <person name="Cullen D."/>
            <person name="Hibbett D.S."/>
            <person name="Grigoriev I.V."/>
        </authorList>
    </citation>
    <scope>NUCLEOTIDE SEQUENCE [LARGE SCALE GENOMIC DNA]</scope>
    <source>
        <strain evidence="2">MUCL 33604</strain>
    </source>
</reference>
<accession>A0A067QJJ5</accession>
<gene>
    <name evidence="1" type="ORF">JAAARDRAFT_387592</name>
</gene>
<keyword evidence="2" id="KW-1185">Reference proteome</keyword>
<evidence type="ECO:0000313" key="2">
    <source>
        <dbReference type="Proteomes" id="UP000027265"/>
    </source>
</evidence>
<organism evidence="1 2">
    <name type="scientific">Jaapia argillacea MUCL 33604</name>
    <dbReference type="NCBI Taxonomy" id="933084"/>
    <lineage>
        <taxon>Eukaryota</taxon>
        <taxon>Fungi</taxon>
        <taxon>Dikarya</taxon>
        <taxon>Basidiomycota</taxon>
        <taxon>Agaricomycotina</taxon>
        <taxon>Agaricomycetes</taxon>
        <taxon>Agaricomycetidae</taxon>
        <taxon>Jaapiales</taxon>
        <taxon>Jaapiaceae</taxon>
        <taxon>Jaapia</taxon>
    </lineage>
</organism>
<dbReference type="Proteomes" id="UP000027265">
    <property type="component" value="Unassembled WGS sequence"/>
</dbReference>